<dbReference type="AlphaFoldDB" id="A0A511FC58"/>
<dbReference type="OrthoDB" id="5524593at2"/>
<dbReference type="Gene3D" id="3.10.180.10">
    <property type="entry name" value="2,3-Dihydroxybiphenyl 1,2-Dioxygenase, domain 1"/>
    <property type="match status" value="1"/>
</dbReference>
<evidence type="ECO:0000313" key="4">
    <source>
        <dbReference type="Proteomes" id="UP000321723"/>
    </source>
</evidence>
<comment type="caution">
    <text evidence="2">The sequence shown here is derived from an EMBL/GenBank/DDBJ whole genome shotgun (WGS) entry which is preliminary data.</text>
</comment>
<dbReference type="InterPro" id="IPR041581">
    <property type="entry name" value="Glyoxalase_6"/>
</dbReference>
<dbReference type="Pfam" id="PF18029">
    <property type="entry name" value="Glyoxalase_6"/>
    <property type="match status" value="1"/>
</dbReference>
<gene>
    <name evidence="2" type="ORF">CHO01_19090</name>
    <name evidence="3" type="ORF">HNR08_004007</name>
</gene>
<proteinExistence type="predicted"/>
<keyword evidence="4" id="KW-1185">Reference proteome</keyword>
<reference evidence="3 5" key="2">
    <citation type="submission" date="2020-08" db="EMBL/GenBank/DDBJ databases">
        <title>Sequencing the genomes of 1000 actinobacteria strains.</title>
        <authorList>
            <person name="Klenk H.-P."/>
        </authorList>
    </citation>
    <scope>NUCLEOTIDE SEQUENCE [LARGE SCALE GENOMIC DNA]</scope>
    <source>
        <strain evidence="3 5">DSM 9581</strain>
    </source>
</reference>
<name>A0A511FC58_9CELL</name>
<dbReference type="InterPro" id="IPR029068">
    <property type="entry name" value="Glyas_Bleomycin-R_OHBP_Dase"/>
</dbReference>
<evidence type="ECO:0000313" key="3">
    <source>
        <dbReference type="EMBL" id="MBB5475271.1"/>
    </source>
</evidence>
<dbReference type="SUPFAM" id="SSF54593">
    <property type="entry name" value="Glyoxalase/Bleomycin resistance protein/Dihydroxybiphenyl dioxygenase"/>
    <property type="match status" value="1"/>
</dbReference>
<evidence type="ECO:0000259" key="1">
    <source>
        <dbReference type="Pfam" id="PF18029"/>
    </source>
</evidence>
<dbReference type="RefSeq" id="WP_146837134.1">
    <property type="nucleotide sequence ID" value="NZ_BJVQ01000023.1"/>
</dbReference>
<sequence>MALEVQVVFDAHSPRALGAFWGTALGYVEEPPPAGFASWDAALDAWGFPPDDRDLAYALVDPDGRGPRVFFQRVPEGKTAKNRVHLDVRWSAAQGIDRDDRAAKLASARRHAATLVAAGGTVLREVDDEREGAWVVLADPEGNEFCVV</sequence>
<dbReference type="PANTHER" id="PTHR35908">
    <property type="entry name" value="HYPOTHETICAL FUSION PROTEIN"/>
    <property type="match status" value="1"/>
</dbReference>
<dbReference type="EMBL" id="BJVQ01000023">
    <property type="protein sequence ID" value="GEL46793.1"/>
    <property type="molecule type" value="Genomic_DNA"/>
</dbReference>
<feature type="domain" description="Glyoxalase-like" evidence="1">
    <location>
        <begin position="6"/>
        <end position="148"/>
    </location>
</feature>
<dbReference type="PANTHER" id="PTHR35908:SF1">
    <property type="entry name" value="CONSERVED PROTEIN"/>
    <property type="match status" value="1"/>
</dbReference>
<accession>A0A511FC58</accession>
<evidence type="ECO:0000313" key="2">
    <source>
        <dbReference type="EMBL" id="GEL46793.1"/>
    </source>
</evidence>
<organism evidence="2 4">
    <name type="scientific">Cellulomonas hominis</name>
    <dbReference type="NCBI Taxonomy" id="156981"/>
    <lineage>
        <taxon>Bacteria</taxon>
        <taxon>Bacillati</taxon>
        <taxon>Actinomycetota</taxon>
        <taxon>Actinomycetes</taxon>
        <taxon>Micrococcales</taxon>
        <taxon>Cellulomonadaceae</taxon>
        <taxon>Cellulomonas</taxon>
    </lineage>
</organism>
<reference evidence="2 4" key="1">
    <citation type="submission" date="2019-07" db="EMBL/GenBank/DDBJ databases">
        <title>Whole genome shotgun sequence of Cellulomonas hominis NBRC 16055.</title>
        <authorList>
            <person name="Hosoyama A."/>
            <person name="Uohara A."/>
            <person name="Ohji S."/>
            <person name="Ichikawa N."/>
        </authorList>
    </citation>
    <scope>NUCLEOTIDE SEQUENCE [LARGE SCALE GENOMIC DNA]</scope>
    <source>
        <strain evidence="2 4">NBRC 16055</strain>
    </source>
</reference>
<evidence type="ECO:0000313" key="5">
    <source>
        <dbReference type="Proteomes" id="UP000564629"/>
    </source>
</evidence>
<dbReference type="EMBL" id="JACHDN010000001">
    <property type="protein sequence ID" value="MBB5475271.1"/>
    <property type="molecule type" value="Genomic_DNA"/>
</dbReference>
<dbReference type="Proteomes" id="UP000321723">
    <property type="component" value="Unassembled WGS sequence"/>
</dbReference>
<protein>
    <submittedName>
        <fullName evidence="2">Glyoxalase</fullName>
    </submittedName>
</protein>
<dbReference type="Proteomes" id="UP000564629">
    <property type="component" value="Unassembled WGS sequence"/>
</dbReference>